<accession>A0A8B9J0N4</accession>
<keyword evidence="24" id="KW-1185">Reference proteome</keyword>
<dbReference type="GO" id="GO:0005789">
    <property type="term" value="C:endoplasmic reticulum membrane"/>
    <property type="evidence" value="ECO:0007669"/>
    <property type="project" value="UniProtKB-SubCell"/>
</dbReference>
<dbReference type="Proteomes" id="UP000694522">
    <property type="component" value="Unplaced"/>
</dbReference>
<reference evidence="23" key="1">
    <citation type="submission" date="2025-08" db="UniProtKB">
        <authorList>
            <consortium name="Ensembl"/>
        </authorList>
    </citation>
    <scope>IDENTIFICATION</scope>
</reference>
<dbReference type="GO" id="GO:0005813">
    <property type="term" value="C:centrosome"/>
    <property type="evidence" value="ECO:0007669"/>
    <property type="project" value="UniProtKB-SubCell"/>
</dbReference>
<dbReference type="GO" id="GO:0072659">
    <property type="term" value="P:protein localization to plasma membrane"/>
    <property type="evidence" value="ECO:0007669"/>
    <property type="project" value="TreeGrafter"/>
</dbReference>
<evidence type="ECO:0000256" key="13">
    <source>
        <dbReference type="ARBA" id="ARBA00046294"/>
    </source>
</evidence>
<evidence type="ECO:0000256" key="11">
    <source>
        <dbReference type="ARBA" id="ARBA00023136"/>
    </source>
</evidence>
<dbReference type="CDD" id="cd21911">
    <property type="entry name" value="CC1_SLMAP"/>
    <property type="match status" value="1"/>
</dbReference>
<dbReference type="AlphaFoldDB" id="A0A8B9J0N4"/>
<evidence type="ECO:0000256" key="8">
    <source>
        <dbReference type="ARBA" id="ARBA00022989"/>
    </source>
</evidence>
<feature type="coiled-coil region" evidence="19">
    <location>
        <begin position="265"/>
        <end position="380"/>
    </location>
</feature>
<dbReference type="GO" id="GO:0031966">
    <property type="term" value="C:mitochondrial membrane"/>
    <property type="evidence" value="ECO:0007669"/>
    <property type="project" value="UniProtKB-SubCell"/>
</dbReference>
<dbReference type="Gene3D" id="1.10.287.1490">
    <property type="match status" value="1"/>
</dbReference>
<keyword evidence="6 21" id="KW-0812">Transmembrane</keyword>
<feature type="region of interest" description="Disordered" evidence="20">
    <location>
        <begin position="700"/>
        <end position="733"/>
    </location>
</feature>
<keyword evidence="3" id="KW-1003">Cell membrane</keyword>
<dbReference type="GO" id="GO:1900825">
    <property type="term" value="P:regulation of membrane depolarization during cardiac muscle cell action potential"/>
    <property type="evidence" value="ECO:0007669"/>
    <property type="project" value="TreeGrafter"/>
</dbReference>
<evidence type="ECO:0000256" key="21">
    <source>
        <dbReference type="SAM" id="Phobius"/>
    </source>
</evidence>
<dbReference type="PROSITE" id="PS50006">
    <property type="entry name" value="FHA_DOMAIN"/>
    <property type="match status" value="1"/>
</dbReference>
<keyword evidence="12" id="KW-0206">Cytoskeleton</keyword>
<evidence type="ECO:0000313" key="23">
    <source>
        <dbReference type="Ensembl" id="ENSACOP00000019268.1"/>
    </source>
</evidence>
<evidence type="ECO:0000256" key="18">
    <source>
        <dbReference type="ARBA" id="ARBA00074026"/>
    </source>
</evidence>
<keyword evidence="10" id="KW-0496">Mitochondrion</keyword>
<evidence type="ECO:0000313" key="24">
    <source>
        <dbReference type="Proteomes" id="UP000694522"/>
    </source>
</evidence>
<evidence type="ECO:0000256" key="14">
    <source>
        <dbReference type="ARBA" id="ARBA00057671"/>
    </source>
</evidence>
<evidence type="ECO:0000256" key="2">
    <source>
        <dbReference type="ARBA" id="ARBA00004389"/>
    </source>
</evidence>
<protein>
    <recommendedName>
        <fullName evidence="18">Sarcolemmal membrane-associated protein</fullName>
    </recommendedName>
</protein>
<feature type="compositionally biased region" description="Acidic residues" evidence="20">
    <location>
        <begin position="443"/>
        <end position="453"/>
    </location>
</feature>
<dbReference type="InterPro" id="IPR008984">
    <property type="entry name" value="SMAD_FHA_dom_sf"/>
</dbReference>
<dbReference type="Ensembl" id="ENSACOT00000019957.1">
    <property type="protein sequence ID" value="ENSACOP00000019268.1"/>
    <property type="gene ID" value="ENSACOG00000012410.1"/>
</dbReference>
<evidence type="ECO:0000256" key="15">
    <source>
        <dbReference type="ARBA" id="ARBA00060409"/>
    </source>
</evidence>
<keyword evidence="9 19" id="KW-0175">Coiled coil</keyword>
<feature type="transmembrane region" description="Helical" evidence="21">
    <location>
        <begin position="782"/>
        <end position="802"/>
    </location>
</feature>
<name>A0A8B9J0N4_9PSIT</name>
<feature type="coiled-coil region" evidence="19">
    <location>
        <begin position="172"/>
        <end position="199"/>
    </location>
</feature>
<evidence type="ECO:0000256" key="5">
    <source>
        <dbReference type="ARBA" id="ARBA00022553"/>
    </source>
</evidence>
<dbReference type="Gene3D" id="2.60.200.20">
    <property type="match status" value="1"/>
</dbReference>
<evidence type="ECO:0000256" key="4">
    <source>
        <dbReference type="ARBA" id="ARBA00022490"/>
    </source>
</evidence>
<dbReference type="InterPro" id="IPR051176">
    <property type="entry name" value="Cent_Immune-Sig_Mod"/>
</dbReference>
<keyword evidence="4" id="KW-0963">Cytoplasm</keyword>
<evidence type="ECO:0000256" key="9">
    <source>
        <dbReference type="ARBA" id="ARBA00023054"/>
    </source>
</evidence>
<evidence type="ECO:0000256" key="19">
    <source>
        <dbReference type="SAM" id="Coils"/>
    </source>
</evidence>
<dbReference type="PANTHER" id="PTHR15715:SF22">
    <property type="entry name" value="SARCOLEMMAL MEMBRANE-ASSOCIATED PROTEIN"/>
    <property type="match status" value="1"/>
</dbReference>
<dbReference type="InterPro" id="IPR000253">
    <property type="entry name" value="FHA_dom"/>
</dbReference>
<evidence type="ECO:0000256" key="16">
    <source>
        <dbReference type="ARBA" id="ARBA00061687"/>
    </source>
</evidence>
<dbReference type="SMART" id="SM00240">
    <property type="entry name" value="FHA"/>
    <property type="match status" value="1"/>
</dbReference>
<comment type="function">
    <text evidence="14">Associates with the striatin-interacting phosphatase and kinase (STRIPAK) core complex, forming the extended (SIKE1:SLMAP)STRIPAK complex. The (SIKE1:SLMAP)STRIPAK complex dephosphorylates STK3 leading to the inhibition of Hippo signaling and the control of cell growth. May play a role during myoblast fusion.</text>
</comment>
<dbReference type="CDD" id="cd22679">
    <property type="entry name" value="FHA_SLMAP"/>
    <property type="match status" value="1"/>
</dbReference>
<evidence type="ECO:0000256" key="3">
    <source>
        <dbReference type="ARBA" id="ARBA00022475"/>
    </source>
</evidence>
<dbReference type="GO" id="GO:0042383">
    <property type="term" value="C:sarcolemma"/>
    <property type="evidence" value="ECO:0007669"/>
    <property type="project" value="UniProtKB-SubCell"/>
</dbReference>
<reference evidence="23" key="2">
    <citation type="submission" date="2025-09" db="UniProtKB">
        <authorList>
            <consortium name="Ensembl"/>
        </authorList>
    </citation>
    <scope>IDENTIFICATION</scope>
</reference>
<comment type="similarity">
    <text evidence="16">Belongs to the SLMAP family.</text>
</comment>
<evidence type="ECO:0000256" key="17">
    <source>
        <dbReference type="ARBA" id="ARBA00066015"/>
    </source>
</evidence>
<dbReference type="PANTHER" id="PTHR15715">
    <property type="entry name" value="CENTROSOMAL PROTEIN OF 170 KDA"/>
    <property type="match status" value="1"/>
</dbReference>
<dbReference type="SUPFAM" id="SSF49879">
    <property type="entry name" value="SMAD/FHA domain"/>
    <property type="match status" value="1"/>
</dbReference>
<evidence type="ECO:0000256" key="20">
    <source>
        <dbReference type="SAM" id="MobiDB-lite"/>
    </source>
</evidence>
<evidence type="ECO:0000256" key="1">
    <source>
        <dbReference type="ARBA" id="ARBA00004300"/>
    </source>
</evidence>
<feature type="compositionally biased region" description="Basic and acidic residues" evidence="20">
    <location>
        <begin position="700"/>
        <end position="715"/>
    </location>
</feature>
<evidence type="ECO:0000256" key="7">
    <source>
        <dbReference type="ARBA" id="ARBA00022824"/>
    </source>
</evidence>
<sequence length="806" mass="92491">MPSALAIFTCRPNSHPFQERHVYLDEPVKIGRSVARCRPAQNNATFDCKVLSRNHALVWFDHKTGKFYLQDTKSSNGTFINSQRLSRGSEESPPCEIMSGDIIQFGVDVTENTRKVTHGCIVSTIKLFLPDGMEARLRSDVIHAPLPSPVDKVAANTPSMYSQELFQLSQYLQEALHREQMLEQKLATLQRLLAVTQEASDTSWQALIDEDRLLSRLEVMGNQLQACSKNQTEDSIRKELIALQEDKHNYETTAKESLRRVLQEKIEVVRKLSEVERSLSNTEDECTHLKEMNERTQEELRELANKYNGAVNEIKDLSDKLKVAEGRQEEIQQKGLAEKKELQHKIDEMEEREQELQAKIEALQADNDFTNERLTALQEHFLSKSGGDCTFIHQFIECQNKIIDEGHLTKVEETKLLKENQARVKESDLSDTLSPSKEKSSDDTTDAQMDDQDLNEPIAKVALLKDELQGAQSETETKQEIQQLHKELIEAQELARTSKQKCFELQALLEEERKAYRVQVEDSNKQINVLQAQLRRLQEEIENLHEEKENEVSSTRNELVSAQNEILSLQQVAKKTASERDTDISALQDELQTVRAELERWRKDASDYEKEIVSLQASFQLRCQQCEDQKEEATRLKGELEKLKAQWSALEAECVTLRKENTLLSSELQRQEKELSSSQKQSLALTSDISVLEMSRKELENQMGSLREKHQRDAASLKSQLSEAESQAKDVQKEYERTQTVLSELKAKYEMAEQENQALSEELRQCKENLKLLQEKGNNPSILQPVPAVFIGLILAFLYWCYGPLW</sequence>
<feature type="region of interest" description="Disordered" evidence="20">
    <location>
        <begin position="421"/>
        <end position="453"/>
    </location>
</feature>
<keyword evidence="11 21" id="KW-0472">Membrane</keyword>
<evidence type="ECO:0000256" key="6">
    <source>
        <dbReference type="ARBA" id="ARBA00022692"/>
    </source>
</evidence>
<evidence type="ECO:0000256" key="10">
    <source>
        <dbReference type="ARBA" id="ARBA00023128"/>
    </source>
</evidence>
<organism evidence="23 24">
    <name type="scientific">Amazona collaria</name>
    <name type="common">yellow-billed parrot</name>
    <dbReference type="NCBI Taxonomy" id="241587"/>
    <lineage>
        <taxon>Eukaryota</taxon>
        <taxon>Metazoa</taxon>
        <taxon>Chordata</taxon>
        <taxon>Craniata</taxon>
        <taxon>Vertebrata</taxon>
        <taxon>Euteleostomi</taxon>
        <taxon>Archelosauria</taxon>
        <taxon>Archosauria</taxon>
        <taxon>Dinosauria</taxon>
        <taxon>Saurischia</taxon>
        <taxon>Theropoda</taxon>
        <taxon>Coelurosauria</taxon>
        <taxon>Aves</taxon>
        <taxon>Neognathae</taxon>
        <taxon>Neoaves</taxon>
        <taxon>Telluraves</taxon>
        <taxon>Australaves</taxon>
        <taxon>Psittaciformes</taxon>
        <taxon>Psittacidae</taxon>
        <taxon>Amazona</taxon>
    </lineage>
</organism>
<dbReference type="FunFam" id="2.60.200.20:FF:000003">
    <property type="entry name" value="sarcolemmal membrane-associated protein isoform X2"/>
    <property type="match status" value="1"/>
</dbReference>
<keyword evidence="7" id="KW-0256">Endoplasmic reticulum</keyword>
<keyword evidence="5" id="KW-0597">Phosphoprotein</keyword>
<dbReference type="Pfam" id="PF00498">
    <property type="entry name" value="FHA"/>
    <property type="match status" value="1"/>
</dbReference>
<evidence type="ECO:0000259" key="22">
    <source>
        <dbReference type="PROSITE" id="PS50006"/>
    </source>
</evidence>
<feature type="domain" description="FHA" evidence="22">
    <location>
        <begin position="28"/>
        <end position="85"/>
    </location>
</feature>
<proteinExistence type="inferred from homology"/>
<keyword evidence="8 21" id="KW-1133">Transmembrane helix</keyword>
<comment type="subcellular location">
    <subcellularLocation>
        <location evidence="15">Cell membrane</location>
        <location evidence="15">Sarcolemma</location>
        <topology evidence="15">Single-pass type IV membrane protein</topology>
    </subcellularLocation>
    <subcellularLocation>
        <location evidence="1">Cytoplasm</location>
        <location evidence="1">Cytoskeleton</location>
        <location evidence="1">Microtubule organizing center</location>
        <location evidence="1">Centrosome</location>
    </subcellularLocation>
    <subcellularLocation>
        <location evidence="2">Endoplasmic reticulum membrane</location>
        <topology evidence="2">Single-pass membrane protein</topology>
    </subcellularLocation>
    <subcellularLocation>
        <location evidence="13">Mitochondrion membrane</location>
        <topology evidence="13">Single-pass type IV membrane protein</topology>
    </subcellularLocation>
</comment>
<comment type="subunit">
    <text evidence="17">Homodimer. Interacts with myosin. Interacts with SIKE1 and both associate with the STRIPAK core complex composed of PP2A catalytic and scaffolding subunits, the striatins (PP2A regulatory subunits), the striatin-associated proteins MOB4, STRIP1 and STRIP2, PDCD10 and members of the STE20 kinases, such as STK24 and STK26. Interacts (via FHA domain) with STK3 (when phosphorylated); the interaction associates STK3 with the STRIPAK complex.</text>
</comment>
<evidence type="ECO:0000256" key="12">
    <source>
        <dbReference type="ARBA" id="ARBA00023212"/>
    </source>
</evidence>